<evidence type="ECO:0000256" key="7">
    <source>
        <dbReference type="ARBA" id="ARBA00023136"/>
    </source>
</evidence>
<dbReference type="GO" id="GO:0055085">
    <property type="term" value="P:transmembrane transport"/>
    <property type="evidence" value="ECO:0007669"/>
    <property type="project" value="InterPro"/>
</dbReference>
<feature type="transmembrane region" description="Helical" evidence="8">
    <location>
        <begin position="44"/>
        <end position="63"/>
    </location>
</feature>
<dbReference type="AlphaFoldDB" id="A0A972VY52"/>
<keyword evidence="4" id="KW-1003">Cell membrane</keyword>
<dbReference type="GO" id="GO:0005886">
    <property type="term" value="C:plasma membrane"/>
    <property type="evidence" value="ECO:0007669"/>
    <property type="project" value="UniProtKB-SubCell"/>
</dbReference>
<keyword evidence="5 8" id="KW-0812">Transmembrane</keyword>
<protein>
    <submittedName>
        <fullName evidence="9">AEC family transporter</fullName>
    </submittedName>
</protein>
<comment type="subcellular location">
    <subcellularLocation>
        <location evidence="1">Cell membrane</location>
        <topology evidence="1">Multi-pass membrane protein</topology>
    </subcellularLocation>
</comment>
<comment type="caution">
    <text evidence="9">The sequence shown here is derived from an EMBL/GenBank/DDBJ whole genome shotgun (WGS) entry which is preliminary data.</text>
</comment>
<keyword evidence="7 8" id="KW-0472">Membrane</keyword>
<dbReference type="InterPro" id="IPR004776">
    <property type="entry name" value="Mem_transp_PIN-like"/>
</dbReference>
<feature type="transmembrane region" description="Helical" evidence="8">
    <location>
        <begin position="69"/>
        <end position="94"/>
    </location>
</feature>
<feature type="transmembrane region" description="Helical" evidence="8">
    <location>
        <begin position="290"/>
        <end position="314"/>
    </location>
</feature>
<evidence type="ECO:0000256" key="3">
    <source>
        <dbReference type="ARBA" id="ARBA00022448"/>
    </source>
</evidence>
<evidence type="ECO:0000256" key="2">
    <source>
        <dbReference type="ARBA" id="ARBA00010145"/>
    </source>
</evidence>
<accession>A0A972VY52</accession>
<dbReference type="Pfam" id="PF03547">
    <property type="entry name" value="Mem_trans"/>
    <property type="match status" value="1"/>
</dbReference>
<sequence length="316" mass="33482">MLYLTLLAETFAVTGPIFILVLLGLVLKRLGFIDDQFVTMSSRLVFSLCLPVLLFTTITGVDLANTPAFALLSFSAVGAGLTFVISWLAAITLVQPKVDRGVFVQASFRSNLGVVGLALCANAYGTQGLVLASLLMAVMTVIYNILSVVVLSYYNVARAISWRGVMVDIATNPLIVAIVLALLVGSLRLPIPVVLERTGAYLGSLALPLALLGTGASMNLKALRHSSSVTLLCIALKTMILPALITWLAWLLGYRDLSLGVLFLLFMSPTATASFIMVKSMGGNDALAANLIMTTTLVSLLTASLGLFLLRVLALA</sequence>
<dbReference type="Proteomes" id="UP000754644">
    <property type="component" value="Unassembled WGS sequence"/>
</dbReference>
<proteinExistence type="inferred from homology"/>
<dbReference type="PANTHER" id="PTHR36838:SF4">
    <property type="entry name" value="AUXIN EFFLUX CARRIER FAMILY PROTEIN"/>
    <property type="match status" value="1"/>
</dbReference>
<feature type="transmembrane region" description="Helical" evidence="8">
    <location>
        <begin position="130"/>
        <end position="153"/>
    </location>
</feature>
<name>A0A972VY52_9GAMM</name>
<keyword evidence="3" id="KW-0813">Transport</keyword>
<evidence type="ECO:0000313" key="9">
    <source>
        <dbReference type="EMBL" id="NQV64510.1"/>
    </source>
</evidence>
<feature type="transmembrane region" description="Helical" evidence="8">
    <location>
        <begin position="229"/>
        <end position="251"/>
    </location>
</feature>
<evidence type="ECO:0000256" key="8">
    <source>
        <dbReference type="SAM" id="Phobius"/>
    </source>
</evidence>
<gene>
    <name evidence="9" type="ORF">HQ497_04005</name>
</gene>
<dbReference type="EMBL" id="JABMOJ010000143">
    <property type="protein sequence ID" value="NQV64510.1"/>
    <property type="molecule type" value="Genomic_DNA"/>
</dbReference>
<feature type="transmembrane region" description="Helical" evidence="8">
    <location>
        <begin position="257"/>
        <end position="278"/>
    </location>
</feature>
<evidence type="ECO:0000256" key="1">
    <source>
        <dbReference type="ARBA" id="ARBA00004651"/>
    </source>
</evidence>
<evidence type="ECO:0000256" key="4">
    <source>
        <dbReference type="ARBA" id="ARBA00022475"/>
    </source>
</evidence>
<keyword evidence="6 8" id="KW-1133">Transmembrane helix</keyword>
<feature type="transmembrane region" description="Helical" evidence="8">
    <location>
        <begin position="199"/>
        <end position="217"/>
    </location>
</feature>
<dbReference type="InterPro" id="IPR038770">
    <property type="entry name" value="Na+/solute_symporter_sf"/>
</dbReference>
<feature type="transmembrane region" description="Helical" evidence="8">
    <location>
        <begin position="165"/>
        <end position="187"/>
    </location>
</feature>
<organism evidence="9 10">
    <name type="scientific">SAR86 cluster bacterium</name>
    <dbReference type="NCBI Taxonomy" id="2030880"/>
    <lineage>
        <taxon>Bacteria</taxon>
        <taxon>Pseudomonadati</taxon>
        <taxon>Pseudomonadota</taxon>
        <taxon>Gammaproteobacteria</taxon>
        <taxon>SAR86 cluster</taxon>
    </lineage>
</organism>
<dbReference type="PANTHER" id="PTHR36838">
    <property type="entry name" value="AUXIN EFFLUX CARRIER FAMILY PROTEIN"/>
    <property type="match status" value="1"/>
</dbReference>
<evidence type="ECO:0000256" key="6">
    <source>
        <dbReference type="ARBA" id="ARBA00022989"/>
    </source>
</evidence>
<evidence type="ECO:0000313" key="10">
    <source>
        <dbReference type="Proteomes" id="UP000754644"/>
    </source>
</evidence>
<dbReference type="Gene3D" id="1.20.1530.20">
    <property type="match status" value="1"/>
</dbReference>
<reference evidence="9" key="1">
    <citation type="submission" date="2020-05" db="EMBL/GenBank/DDBJ databases">
        <title>Sulfur intermediates as new biogeochemical hubs in an aquatic model microbial ecosystem.</title>
        <authorList>
            <person name="Vigneron A."/>
        </authorList>
    </citation>
    <scope>NUCLEOTIDE SEQUENCE</scope>
    <source>
        <strain evidence="9">Bin.250</strain>
    </source>
</reference>
<comment type="similarity">
    <text evidence="2">Belongs to the auxin efflux carrier (TC 2.A.69) family.</text>
</comment>
<feature type="transmembrane region" description="Helical" evidence="8">
    <location>
        <begin position="12"/>
        <end position="32"/>
    </location>
</feature>
<evidence type="ECO:0000256" key="5">
    <source>
        <dbReference type="ARBA" id="ARBA00022692"/>
    </source>
</evidence>